<comment type="similarity">
    <text evidence="2">Belongs to the syntaxin family.</text>
</comment>
<sequence>MALVSGISLDPEAAIGVTKRLPPKWVDGADEIQYDIARVKQKMKELASLHDKHLNRPTLDDSSEEERAIEITTQEITQLFHRCQRAVQVLQSRSRSCTEQEARVLRNVVSSLAQSLQDLSTTFRHAQSDYLKRMKNREERSKHFFDTSVPLMDDGEDDTLYDRGFTDDQLALVEQNTLMVEEREREIRQIVQSISDLNEIFRDLGAMIVEQGTVLDRIDYNIEQSCMKTEEGLKQLHKTQNSKELDRQLKQKAFSNKKAVPPQLRKDTEVLEQVQRRARRLVKRLEHKPCEERLRELGVFSLEKRRLRGDLITLYPDRRLSPGIGMGCPERASPSLELFETGCGAEYHGLVITMGLDRGLDLEILEVPSNPVDSILV</sequence>
<evidence type="ECO:0000259" key="10">
    <source>
        <dbReference type="PROSITE" id="PS50192"/>
    </source>
</evidence>
<keyword evidence="8" id="KW-0175">Coiled coil</keyword>
<dbReference type="PROSITE" id="PS00914">
    <property type="entry name" value="SYNTAXIN"/>
    <property type="match status" value="1"/>
</dbReference>
<comment type="caution">
    <text evidence="11">The sequence shown here is derived from an EMBL/GenBank/DDBJ whole genome shotgun (WGS) entry which is preliminary data.</text>
</comment>
<dbReference type="SMART" id="SM00397">
    <property type="entry name" value="t_SNARE"/>
    <property type="match status" value="1"/>
</dbReference>
<evidence type="ECO:0000256" key="5">
    <source>
        <dbReference type="ARBA" id="ARBA00022927"/>
    </source>
</evidence>
<dbReference type="EMBL" id="WHWB01033783">
    <property type="protein sequence ID" value="KAJ7417107.1"/>
    <property type="molecule type" value="Genomic_DNA"/>
</dbReference>
<evidence type="ECO:0000256" key="7">
    <source>
        <dbReference type="ARBA" id="ARBA00023034"/>
    </source>
</evidence>
<gene>
    <name evidence="11" type="primary">STX16</name>
    <name evidence="11" type="ORF">WISP_66305</name>
</gene>
<dbReference type="PANTHER" id="PTHR19957:SF83">
    <property type="entry name" value="SYNTAXIN-16"/>
    <property type="match status" value="1"/>
</dbReference>
<comment type="subcellular location">
    <subcellularLocation>
        <location evidence="1">Golgi apparatus membrane</location>
        <topology evidence="1">Single-pass type IV membrane protein</topology>
    </subcellularLocation>
</comment>
<evidence type="ECO:0000313" key="12">
    <source>
        <dbReference type="Proteomes" id="UP001145742"/>
    </source>
</evidence>
<keyword evidence="5" id="KW-0653">Protein transport</keyword>
<evidence type="ECO:0000256" key="4">
    <source>
        <dbReference type="ARBA" id="ARBA00022692"/>
    </source>
</evidence>
<dbReference type="InterPro" id="IPR010989">
    <property type="entry name" value="SNARE"/>
</dbReference>
<dbReference type="PANTHER" id="PTHR19957">
    <property type="entry name" value="SYNTAXIN"/>
    <property type="match status" value="1"/>
</dbReference>
<dbReference type="Gene3D" id="1.20.58.70">
    <property type="match status" value="1"/>
</dbReference>
<keyword evidence="4" id="KW-0812">Transmembrane</keyword>
<dbReference type="PROSITE" id="PS50192">
    <property type="entry name" value="T_SNARE"/>
    <property type="match status" value="1"/>
</dbReference>
<organism evidence="11 12">
    <name type="scientific">Willisornis vidua</name>
    <name type="common">Xingu scale-backed antbird</name>
    <dbReference type="NCBI Taxonomy" id="1566151"/>
    <lineage>
        <taxon>Eukaryota</taxon>
        <taxon>Metazoa</taxon>
        <taxon>Chordata</taxon>
        <taxon>Craniata</taxon>
        <taxon>Vertebrata</taxon>
        <taxon>Euteleostomi</taxon>
        <taxon>Archelosauria</taxon>
        <taxon>Archosauria</taxon>
        <taxon>Dinosauria</taxon>
        <taxon>Saurischia</taxon>
        <taxon>Theropoda</taxon>
        <taxon>Coelurosauria</taxon>
        <taxon>Aves</taxon>
        <taxon>Neognathae</taxon>
        <taxon>Neoaves</taxon>
        <taxon>Telluraves</taxon>
        <taxon>Australaves</taxon>
        <taxon>Passeriformes</taxon>
        <taxon>Thamnophilidae</taxon>
        <taxon>Willisornis</taxon>
    </lineage>
</organism>
<evidence type="ECO:0000256" key="2">
    <source>
        <dbReference type="ARBA" id="ARBA00009063"/>
    </source>
</evidence>
<dbReference type="InterPro" id="IPR000727">
    <property type="entry name" value="T_SNARE_dom"/>
</dbReference>
<dbReference type="Proteomes" id="UP001145742">
    <property type="component" value="Unassembled WGS sequence"/>
</dbReference>
<evidence type="ECO:0000313" key="11">
    <source>
        <dbReference type="EMBL" id="KAJ7417107.1"/>
    </source>
</evidence>
<dbReference type="InterPro" id="IPR006012">
    <property type="entry name" value="Syntaxin/epimorphin_CS"/>
</dbReference>
<keyword evidence="6" id="KW-1133">Transmembrane helix</keyword>
<dbReference type="SUPFAM" id="SSF47661">
    <property type="entry name" value="t-snare proteins"/>
    <property type="match status" value="1"/>
</dbReference>
<feature type="domain" description="T-SNARE coiled-coil homology" evidence="10">
    <location>
        <begin position="177"/>
        <end position="239"/>
    </location>
</feature>
<evidence type="ECO:0000256" key="1">
    <source>
        <dbReference type="ARBA" id="ARBA00004409"/>
    </source>
</evidence>
<reference evidence="11" key="1">
    <citation type="submission" date="2019-10" db="EMBL/GenBank/DDBJ databases">
        <authorList>
            <person name="Soares A.E.R."/>
            <person name="Aleixo A."/>
            <person name="Schneider P."/>
            <person name="Miyaki C.Y."/>
            <person name="Schneider M.P."/>
            <person name="Mello C."/>
            <person name="Vasconcelos A.T.R."/>
        </authorList>
    </citation>
    <scope>NUCLEOTIDE SEQUENCE</scope>
    <source>
        <tissue evidence="11">Muscle</tissue>
    </source>
</reference>
<name>A0ABQ9D8W6_9PASS</name>
<keyword evidence="9" id="KW-0472">Membrane</keyword>
<evidence type="ECO:0000256" key="6">
    <source>
        <dbReference type="ARBA" id="ARBA00022989"/>
    </source>
</evidence>
<proteinExistence type="inferred from homology"/>
<keyword evidence="3" id="KW-0813">Transport</keyword>
<evidence type="ECO:0000256" key="3">
    <source>
        <dbReference type="ARBA" id="ARBA00022448"/>
    </source>
</evidence>
<evidence type="ECO:0000256" key="8">
    <source>
        <dbReference type="ARBA" id="ARBA00023054"/>
    </source>
</evidence>
<protein>
    <submittedName>
        <fullName evidence="11">Syntaxin-16</fullName>
    </submittedName>
</protein>
<evidence type="ECO:0000256" key="9">
    <source>
        <dbReference type="ARBA" id="ARBA00023136"/>
    </source>
</evidence>
<keyword evidence="12" id="KW-1185">Reference proteome</keyword>
<keyword evidence="7" id="KW-0333">Golgi apparatus</keyword>
<accession>A0ABQ9D8W6</accession>
<dbReference type="InterPro" id="IPR045242">
    <property type="entry name" value="Syntaxin"/>
</dbReference>
<dbReference type="CDD" id="cd15845">
    <property type="entry name" value="SNARE_syntaxin16"/>
    <property type="match status" value="1"/>
</dbReference>